<proteinExistence type="predicted"/>
<feature type="transmembrane region" description="Helical" evidence="2">
    <location>
        <begin position="112"/>
        <end position="135"/>
    </location>
</feature>
<feature type="transmembrane region" description="Helical" evidence="2">
    <location>
        <begin position="36"/>
        <end position="60"/>
    </location>
</feature>
<protein>
    <recommendedName>
        <fullName evidence="5">PhnA-like protein</fullName>
    </recommendedName>
</protein>
<keyword evidence="2" id="KW-1133">Transmembrane helix</keyword>
<keyword evidence="2" id="KW-0812">Transmembrane</keyword>
<accession>A0ABV7G180</accession>
<name>A0ABV7G180_9PROT</name>
<comment type="caution">
    <text evidence="3">The sequence shown here is derived from an EMBL/GenBank/DDBJ whole genome shotgun (WGS) entry which is preliminary data.</text>
</comment>
<dbReference type="EMBL" id="JBHRTN010000009">
    <property type="protein sequence ID" value="MFC3125431.1"/>
    <property type="molecule type" value="Genomic_DNA"/>
</dbReference>
<feature type="transmembrane region" description="Helical" evidence="2">
    <location>
        <begin position="80"/>
        <end position="100"/>
    </location>
</feature>
<keyword evidence="4" id="KW-1185">Reference proteome</keyword>
<organism evidence="3 4">
    <name type="scientific">Teichococcus globiformis</name>
    <dbReference type="NCBI Taxonomy" id="2307229"/>
    <lineage>
        <taxon>Bacteria</taxon>
        <taxon>Pseudomonadati</taxon>
        <taxon>Pseudomonadota</taxon>
        <taxon>Alphaproteobacteria</taxon>
        <taxon>Acetobacterales</taxon>
        <taxon>Roseomonadaceae</taxon>
        <taxon>Roseomonas</taxon>
    </lineage>
</organism>
<evidence type="ECO:0000256" key="2">
    <source>
        <dbReference type="SAM" id="Phobius"/>
    </source>
</evidence>
<gene>
    <name evidence="3" type="ORF">ACFOD4_10190</name>
</gene>
<keyword evidence="1" id="KW-0175">Coiled coil</keyword>
<sequence>MANTPSSMSRHGASPVGTAVLPEGAPSLRSRISWGAIIAGAVVAVTTGLMLNALGAGIGATTIDTAARETPAASSFGIGAAVWMLISNLIGLALGGYVAARLSGTADNTDGTLHGLAVWGTTFLISAVLLGNLVAGMTSFAVSGASSLIGGVAQGAGSAVSAVGEQAANRTDTGTLQSAAQGLINRVQGALEGTGRDPAAMNSDQRHAEMTSLVTRRVTDGQLSQQDRERLNRLVAAEYDLNAQEAQQRVQQAEQQATEAARQAEETARNAADAAATGAATAGFAVFGIMLLGAIAAILGARRGTRHVLAVQAARGL</sequence>
<keyword evidence="2" id="KW-0472">Membrane</keyword>
<feature type="coiled-coil region" evidence="1">
    <location>
        <begin position="236"/>
        <end position="274"/>
    </location>
</feature>
<dbReference type="RefSeq" id="WP_379596126.1">
    <property type="nucleotide sequence ID" value="NZ_JBHRTN010000009.1"/>
</dbReference>
<evidence type="ECO:0000313" key="4">
    <source>
        <dbReference type="Proteomes" id="UP001595593"/>
    </source>
</evidence>
<evidence type="ECO:0000313" key="3">
    <source>
        <dbReference type="EMBL" id="MFC3125431.1"/>
    </source>
</evidence>
<evidence type="ECO:0000256" key="1">
    <source>
        <dbReference type="SAM" id="Coils"/>
    </source>
</evidence>
<feature type="transmembrane region" description="Helical" evidence="2">
    <location>
        <begin position="279"/>
        <end position="299"/>
    </location>
</feature>
<dbReference type="Proteomes" id="UP001595593">
    <property type="component" value="Unassembled WGS sequence"/>
</dbReference>
<evidence type="ECO:0008006" key="5">
    <source>
        <dbReference type="Google" id="ProtNLM"/>
    </source>
</evidence>
<reference evidence="4" key="1">
    <citation type="journal article" date="2019" name="Int. J. Syst. Evol. Microbiol.">
        <title>The Global Catalogue of Microorganisms (GCM) 10K type strain sequencing project: providing services to taxonomists for standard genome sequencing and annotation.</title>
        <authorList>
            <consortium name="The Broad Institute Genomics Platform"/>
            <consortium name="The Broad Institute Genome Sequencing Center for Infectious Disease"/>
            <person name="Wu L."/>
            <person name="Ma J."/>
        </authorList>
    </citation>
    <scope>NUCLEOTIDE SEQUENCE [LARGE SCALE GENOMIC DNA]</scope>
    <source>
        <strain evidence="4">KCTC 52094</strain>
    </source>
</reference>